<evidence type="ECO:0000313" key="3">
    <source>
        <dbReference type="EMBL" id="PNP27561.1"/>
    </source>
</evidence>
<evidence type="ECO:0000313" key="2">
    <source>
        <dbReference type="EMBL" id="NOI09641.1"/>
    </source>
</evidence>
<sequence>MNLSEHRFLHTISHSSAYLFTTTLSPYFDAVQTAIFKPFDYKHVAGFNHFLREIEPFVSVVTSPTLILVERSDFLR</sequence>
<dbReference type="Proteomes" id="UP000714625">
    <property type="component" value="Unassembled WGS sequence"/>
</dbReference>
<reference evidence="2 5" key="2">
    <citation type="submission" date="2019-09" db="EMBL/GenBank/DDBJ databases">
        <title>Draft genome sequencing and comparative genomics of hatchery-associated Vibrios.</title>
        <authorList>
            <person name="Kehlet-Delgado H."/>
            <person name="Mueller R.S."/>
        </authorList>
    </citation>
    <scope>NUCLEOTIDE SEQUENCE [LARGE SCALE GENOMIC DNA]</scope>
    <source>
        <strain evidence="2 5">081416A</strain>
    </source>
</reference>
<proteinExistence type="predicted"/>
<dbReference type="EMBL" id="AAXMUW010000011">
    <property type="protein sequence ID" value="EGQ9135045.1"/>
    <property type="molecule type" value="Genomic_DNA"/>
</dbReference>
<dbReference type="OrthoDB" id="9863734at2"/>
<keyword evidence="4" id="KW-1185">Reference proteome</keyword>
<evidence type="ECO:0000313" key="4">
    <source>
        <dbReference type="Proteomes" id="UP000054316"/>
    </source>
</evidence>
<dbReference type="EMBL" id="VTYF01000006">
    <property type="protein sequence ID" value="NOI09641.1"/>
    <property type="molecule type" value="Genomic_DNA"/>
</dbReference>
<reference evidence="1" key="3">
    <citation type="submission" date="2019-11" db="EMBL/GenBank/DDBJ databases">
        <authorList>
            <consortium name="PulseNet: The National Subtyping Network for Foodborne Disease Surveillance"/>
            <person name="Tarr C.L."/>
            <person name="Trees E."/>
            <person name="Katz L.S."/>
            <person name="Carleton-Romer H.A."/>
            <person name="Stroika S."/>
            <person name="Kucerova Z."/>
            <person name="Roache K.F."/>
            <person name="Sabol A.L."/>
            <person name="Besser J."/>
            <person name="Gerner-Smidt P."/>
        </authorList>
    </citation>
    <scope>NUCLEOTIDE SEQUENCE</scope>
    <source>
        <strain evidence="1">PNUSAV001129</strain>
    </source>
</reference>
<name>A0A7Y4EYK2_VIBAL</name>
<protein>
    <submittedName>
        <fullName evidence="2">Uncharacterized protein</fullName>
    </submittedName>
</protein>
<reference evidence="3 4" key="1">
    <citation type="submission" date="2017-12" db="EMBL/GenBank/DDBJ databases">
        <title>FDA dAtabase for Regulatory Grade micrObial Sequences (FDA-ARGOS): Supporting development and validation of Infectious Disease Dx tests.</title>
        <authorList>
            <person name="Hoffmann M."/>
            <person name="Allard M."/>
            <person name="Evans P."/>
            <person name="Brown E."/>
            <person name="Tallon L.J."/>
            <person name="Sadzewicz L."/>
            <person name="Sengamalay N."/>
            <person name="Ott S."/>
            <person name="Godinez A."/>
            <person name="Nagaraj S."/>
            <person name="Vavikolanu K."/>
            <person name="Aluvathingal J."/>
            <person name="Nadendla S."/>
            <person name="Hobson J."/>
            <person name="Sichtig H."/>
        </authorList>
    </citation>
    <scope>NUCLEOTIDE SEQUENCE [LARGE SCALE GENOMIC DNA]</scope>
    <source>
        <strain evidence="4">ATCC 17749</strain>
        <strain evidence="3">FDAARGOS_97</strain>
    </source>
</reference>
<comment type="caution">
    <text evidence="2">The sequence shown here is derived from an EMBL/GenBank/DDBJ whole genome shotgun (WGS) entry which is preliminary data.</text>
</comment>
<dbReference type="AlphaFoldDB" id="A0A7Y4EYK2"/>
<evidence type="ECO:0000313" key="1">
    <source>
        <dbReference type="EMBL" id="EGQ9135045.1"/>
    </source>
</evidence>
<evidence type="ECO:0000313" key="5">
    <source>
        <dbReference type="Proteomes" id="UP000532247"/>
    </source>
</evidence>
<accession>A0A7Y4EYK2</accession>
<dbReference type="EMBL" id="LOSN02000001">
    <property type="protein sequence ID" value="PNP27561.1"/>
    <property type="molecule type" value="Genomic_DNA"/>
</dbReference>
<dbReference type="Proteomes" id="UP000054316">
    <property type="component" value="Unassembled WGS sequence"/>
</dbReference>
<gene>
    <name evidence="3" type="ORF">AL553_014470</name>
    <name evidence="2" type="ORF">F0254_12260</name>
    <name evidence="1" type="ORF">GHY86_07710</name>
</gene>
<organism evidence="2 5">
    <name type="scientific">Vibrio alginolyticus</name>
    <dbReference type="NCBI Taxonomy" id="663"/>
    <lineage>
        <taxon>Bacteria</taxon>
        <taxon>Pseudomonadati</taxon>
        <taxon>Pseudomonadota</taxon>
        <taxon>Gammaproteobacteria</taxon>
        <taxon>Vibrionales</taxon>
        <taxon>Vibrionaceae</taxon>
        <taxon>Vibrio</taxon>
    </lineage>
</organism>
<dbReference type="Proteomes" id="UP000532247">
    <property type="component" value="Unassembled WGS sequence"/>
</dbReference>